<dbReference type="OrthoDB" id="9810886at2"/>
<evidence type="ECO:0000313" key="2">
    <source>
        <dbReference type="Proteomes" id="UP000247973"/>
    </source>
</evidence>
<protein>
    <recommendedName>
        <fullName evidence="3">DUF1062 domain-containing protein</fullName>
    </recommendedName>
</protein>
<reference evidence="1 2" key="1">
    <citation type="submission" date="2018-03" db="EMBL/GenBank/DDBJ databases">
        <title>Genomic Encyclopedia of Archaeal and Bacterial Type Strains, Phase II (KMG-II): from individual species to whole genera.</title>
        <authorList>
            <person name="Goeker M."/>
        </authorList>
    </citation>
    <scope>NUCLEOTIDE SEQUENCE [LARGE SCALE GENOMIC DNA]</scope>
    <source>
        <strain evidence="1 2">DSM 100214</strain>
    </source>
</reference>
<evidence type="ECO:0000313" key="1">
    <source>
        <dbReference type="EMBL" id="PXV66807.1"/>
    </source>
</evidence>
<name>A0A2V3PR03_9BACT</name>
<gene>
    <name evidence="1" type="ORF">CLV62_10467</name>
</gene>
<keyword evidence="2" id="KW-1185">Reference proteome</keyword>
<organism evidence="1 2">
    <name type="scientific">Dysgonomonas alginatilytica</name>
    <dbReference type="NCBI Taxonomy" id="1605892"/>
    <lineage>
        <taxon>Bacteria</taxon>
        <taxon>Pseudomonadati</taxon>
        <taxon>Bacteroidota</taxon>
        <taxon>Bacteroidia</taxon>
        <taxon>Bacteroidales</taxon>
        <taxon>Dysgonomonadaceae</taxon>
        <taxon>Dysgonomonas</taxon>
    </lineage>
</organism>
<evidence type="ECO:0008006" key="3">
    <source>
        <dbReference type="Google" id="ProtNLM"/>
    </source>
</evidence>
<sequence>MENSEKDIKQTNSKELKTNKKVVINFTWEVIPTTTPLFKRKCSKCRSSNLYYCSNKFRLNSQKKSIDVWLIYRCVKCDNTCNITILSRTKPELIDKELYHKFSMNDENTAWQYAFDPETIRKNSMELDYSNIEYDIIHEGIMLEDILNIEGDLVEFEIKTSLNLNLKLTSVIRRCFDISLNQLEKMLSAGVITILPLGSVNKCKVKDGITVTVNQGKLKTYFEKEKDKESSIPNS</sequence>
<dbReference type="InterPro" id="IPR009412">
    <property type="entry name" value="DUF1062"/>
</dbReference>
<accession>A0A2V3PR03</accession>
<dbReference type="Pfam" id="PF06353">
    <property type="entry name" value="DUF1062"/>
    <property type="match status" value="1"/>
</dbReference>
<dbReference type="RefSeq" id="WP_110309915.1">
    <property type="nucleotide sequence ID" value="NZ_QICL01000004.1"/>
</dbReference>
<comment type="caution">
    <text evidence="1">The sequence shown here is derived from an EMBL/GenBank/DDBJ whole genome shotgun (WGS) entry which is preliminary data.</text>
</comment>
<proteinExistence type="predicted"/>
<dbReference type="AlphaFoldDB" id="A0A2V3PR03"/>
<dbReference type="Proteomes" id="UP000247973">
    <property type="component" value="Unassembled WGS sequence"/>
</dbReference>
<dbReference type="EMBL" id="QICL01000004">
    <property type="protein sequence ID" value="PXV66807.1"/>
    <property type="molecule type" value="Genomic_DNA"/>
</dbReference>